<keyword evidence="3" id="KW-0762">Sugar transport</keyword>
<dbReference type="Proteomes" id="UP000199478">
    <property type="component" value="Unassembled WGS sequence"/>
</dbReference>
<sequence length="367" mass="40219">MKDINRRKALGMTAAAVGTSVFSPAYAQSLNKRKIAFTLLFAPGGDVGWDYEHVRGLEQARAAYGDRAQIDAFHEVAEWGNGDKEKFQELVDDGYDMIFTTSAGYMKSTIEVAQANPNVIFESCAGYIRAANVATYNTRWYEGRAVEGFLAATMSKTNRIGYVGAYPIPQVIRGINAAYLAAKSVNPDIVFDIAWLNTWYDYEQEGAVARQMIERGADVLMQHTVSTAVVEAAQEKGIYSFGQGSDMSHYAPDAVMTSMINNWGPYYVQRIGEFLDGTWESKDTWGGLGAQMVAMAPLLETLPSRTVLQAQDVIARLSSGEEHAYTGPVRLQDGSGWLAPGETASDSRLLTMDYYVDGISSVYPSEG</sequence>
<dbReference type="EMBL" id="FOYP01000001">
    <property type="protein sequence ID" value="SFR31563.1"/>
    <property type="molecule type" value="Genomic_DNA"/>
</dbReference>
<dbReference type="Pfam" id="PF02608">
    <property type="entry name" value="Bmp"/>
    <property type="match status" value="1"/>
</dbReference>
<dbReference type="STRING" id="390270.SAMN04488005_0095"/>
<organism evidence="3 4">
    <name type="scientific">Yoonia tamlensis</name>
    <dbReference type="NCBI Taxonomy" id="390270"/>
    <lineage>
        <taxon>Bacteria</taxon>
        <taxon>Pseudomonadati</taxon>
        <taxon>Pseudomonadota</taxon>
        <taxon>Alphaproteobacteria</taxon>
        <taxon>Rhodobacterales</taxon>
        <taxon>Paracoccaceae</taxon>
        <taxon>Yoonia</taxon>
    </lineage>
</organism>
<dbReference type="PANTHER" id="PTHR43208">
    <property type="entry name" value="ABC TRANSPORTER SUBSTRATE-BINDING PROTEIN"/>
    <property type="match status" value="1"/>
</dbReference>
<feature type="domain" description="ABC transporter substrate-binding protein PnrA-like" evidence="2">
    <location>
        <begin position="45"/>
        <end position="309"/>
    </location>
</feature>
<dbReference type="PROSITE" id="PS51318">
    <property type="entry name" value="TAT"/>
    <property type="match status" value="1"/>
</dbReference>
<evidence type="ECO:0000313" key="4">
    <source>
        <dbReference type="Proteomes" id="UP000199478"/>
    </source>
</evidence>
<dbReference type="RefSeq" id="WP_090195005.1">
    <property type="nucleotide sequence ID" value="NZ_FOYP01000001.1"/>
</dbReference>
<reference evidence="4" key="1">
    <citation type="submission" date="2016-10" db="EMBL/GenBank/DDBJ databases">
        <authorList>
            <person name="Varghese N."/>
            <person name="Submissions S."/>
        </authorList>
    </citation>
    <scope>NUCLEOTIDE SEQUENCE [LARGE SCALE GENOMIC DNA]</scope>
    <source>
        <strain evidence="4">DSM 26879</strain>
    </source>
</reference>
<dbReference type="InterPro" id="IPR006311">
    <property type="entry name" value="TAT_signal"/>
</dbReference>
<dbReference type="AlphaFoldDB" id="A0A1I6FNN4"/>
<evidence type="ECO:0000313" key="3">
    <source>
        <dbReference type="EMBL" id="SFR31563.1"/>
    </source>
</evidence>
<keyword evidence="4" id="KW-1185">Reference proteome</keyword>
<dbReference type="CDD" id="cd19963">
    <property type="entry name" value="PBP1_BMP-like"/>
    <property type="match status" value="1"/>
</dbReference>
<dbReference type="PANTHER" id="PTHR43208:SF1">
    <property type="entry name" value="ABC TRANSPORTER SUBSTRATE-BINDING PROTEIN"/>
    <property type="match status" value="1"/>
</dbReference>
<dbReference type="GO" id="GO:0005886">
    <property type="term" value="C:plasma membrane"/>
    <property type="evidence" value="ECO:0007669"/>
    <property type="project" value="InterPro"/>
</dbReference>
<accession>A0A1I6FNN4</accession>
<proteinExistence type="predicted"/>
<dbReference type="OrthoDB" id="9781639at2"/>
<evidence type="ECO:0000259" key="2">
    <source>
        <dbReference type="Pfam" id="PF02608"/>
    </source>
</evidence>
<keyword evidence="1" id="KW-0732">Signal</keyword>
<evidence type="ECO:0000256" key="1">
    <source>
        <dbReference type="ARBA" id="ARBA00022729"/>
    </source>
</evidence>
<dbReference type="InterPro" id="IPR052910">
    <property type="entry name" value="ABC-Purine-Binding"/>
</dbReference>
<protein>
    <submittedName>
        <fullName evidence="3">Simple sugar transport system substrate-binding protein</fullName>
    </submittedName>
</protein>
<dbReference type="Gene3D" id="3.40.50.2300">
    <property type="match status" value="2"/>
</dbReference>
<keyword evidence="3" id="KW-0813">Transport</keyword>
<dbReference type="InterPro" id="IPR003760">
    <property type="entry name" value="PnrA-like"/>
</dbReference>
<name>A0A1I6FNN4_9RHOB</name>
<gene>
    <name evidence="3" type="ORF">SAMN04488005_0095</name>
</gene>